<dbReference type="EMBL" id="JRUN01000019">
    <property type="protein sequence ID" value="KHD85626.1"/>
    <property type="molecule type" value="Genomic_DNA"/>
</dbReference>
<evidence type="ECO:0000256" key="1">
    <source>
        <dbReference type="HAMAP-Rule" id="MF_00829"/>
    </source>
</evidence>
<name>A0A0A6VDG5_9BACI</name>
<sequence>MNLTEKSPENVKFMIEQITAKLKMVNVSAIDASQYNEDCYEDLHDIYTMVMKRESFSPNEMQAIVEELGNLRN</sequence>
<reference evidence="2 3" key="1">
    <citation type="submission" date="2014-10" db="EMBL/GenBank/DDBJ databases">
        <title>Draft genome of phytase producing Bacillus ginsengihumi strain M2.11.</title>
        <authorList>
            <person name="Toymentseva A."/>
            <person name="Boulygina E.A."/>
            <person name="Kazakov S.V."/>
            <person name="Kayumov I."/>
            <person name="Suleimanova A.D."/>
            <person name="Mardanova A.M."/>
            <person name="Maria S.N."/>
            <person name="Sergey M.Y."/>
            <person name="Sharipova M.R."/>
        </authorList>
    </citation>
    <scope>NUCLEOTIDE SEQUENCE [LARGE SCALE GENOMIC DNA]</scope>
    <source>
        <strain evidence="2 3">M2.11</strain>
    </source>
</reference>
<comment type="similarity">
    <text evidence="1">Belongs to the UPF0435 family.</text>
</comment>
<dbReference type="STRING" id="363870.NG54_08190"/>
<protein>
    <recommendedName>
        <fullName evidence="1">UPF0435 protein NG54_08190</fullName>
    </recommendedName>
</protein>
<dbReference type="Proteomes" id="UP000030588">
    <property type="component" value="Unassembled WGS sequence"/>
</dbReference>
<dbReference type="AlphaFoldDB" id="A0A0A6VDG5"/>
<dbReference type="InterPro" id="IPR009507">
    <property type="entry name" value="UPF0435"/>
</dbReference>
<comment type="caution">
    <text evidence="2">The sequence shown here is derived from an EMBL/GenBank/DDBJ whole genome shotgun (WGS) entry which is preliminary data.</text>
</comment>
<organism evidence="2 3">
    <name type="scientific">Heyndrickxia ginsengihumi</name>
    <dbReference type="NCBI Taxonomy" id="363870"/>
    <lineage>
        <taxon>Bacteria</taxon>
        <taxon>Bacillati</taxon>
        <taxon>Bacillota</taxon>
        <taxon>Bacilli</taxon>
        <taxon>Bacillales</taxon>
        <taxon>Bacillaceae</taxon>
        <taxon>Heyndrickxia</taxon>
    </lineage>
</organism>
<dbReference type="RefSeq" id="WP_035354320.1">
    <property type="nucleotide sequence ID" value="NZ_JRUN01000019.1"/>
</dbReference>
<evidence type="ECO:0000313" key="3">
    <source>
        <dbReference type="Proteomes" id="UP000030588"/>
    </source>
</evidence>
<evidence type="ECO:0000313" key="2">
    <source>
        <dbReference type="EMBL" id="KHD85626.1"/>
    </source>
</evidence>
<dbReference type="HAMAP" id="MF_00829">
    <property type="entry name" value="UPF0435"/>
    <property type="match status" value="1"/>
</dbReference>
<proteinExistence type="inferred from homology"/>
<gene>
    <name evidence="2" type="ORF">NG54_08190</name>
</gene>
<accession>A0A0A6VDG5</accession>
<dbReference type="Pfam" id="PF06569">
    <property type="entry name" value="DUF1128"/>
    <property type="match status" value="1"/>
</dbReference>